<evidence type="ECO:0000313" key="7">
    <source>
        <dbReference type="Proteomes" id="UP000199516"/>
    </source>
</evidence>
<dbReference type="RefSeq" id="WP_177194644.1">
    <property type="nucleotide sequence ID" value="NZ_FONT01000001.1"/>
</dbReference>
<evidence type="ECO:0000313" key="6">
    <source>
        <dbReference type="EMBL" id="SFE31667.1"/>
    </source>
</evidence>
<dbReference type="Gene3D" id="3.40.50.1980">
    <property type="entry name" value="Nitrogenase molybdenum iron protein domain"/>
    <property type="match status" value="2"/>
</dbReference>
<evidence type="ECO:0000256" key="5">
    <source>
        <dbReference type="SAM" id="SignalP"/>
    </source>
</evidence>
<feature type="chain" id="PRO_5038555179" evidence="5">
    <location>
        <begin position="21"/>
        <end position="327"/>
    </location>
</feature>
<keyword evidence="7" id="KW-1185">Reference proteome</keyword>
<dbReference type="AlphaFoldDB" id="A0A1I1ZIZ8"/>
<reference evidence="6 7" key="1">
    <citation type="submission" date="2016-10" db="EMBL/GenBank/DDBJ databases">
        <authorList>
            <person name="de Groot N.N."/>
        </authorList>
    </citation>
    <scope>NUCLEOTIDE SEQUENCE [LARGE SCALE GENOMIC DNA]</scope>
    <source>
        <strain evidence="6 7">DSM 23995</strain>
    </source>
</reference>
<sequence>MKRKGQLFLFMISVMVILTACGNGSEANPEKNGEGQNENQVTVFTTVYAWEEFAKLIGGEHVHVENVIPAGSDAHTFEPSARTMIDIAEGDIFLYNGSGMEGFADAVKDSLSDEDVKLVNVTEGMELTSLEAGHHEGHDHDSQGNESEHHHGDVDPHVWLDPLRAVTGAEKIKNALVDIRPEKEEIFEENFSELESRLQALHEQFEDIAASAKMNQFLVSHAGYGYWEQRYDLQQMSIAGVSTAVEPSQKELQALIKTAKERGMEHVLIEQNISSKSADVIIEELGAESLRLHNLESRTEEEVQAEEDYFSLMEQNLESLSIALKAK</sequence>
<protein>
    <submittedName>
        <fullName evidence="6">Zinc transport system substrate-binding protein</fullName>
    </submittedName>
</protein>
<proteinExistence type="inferred from homology"/>
<feature type="region of interest" description="Disordered" evidence="4">
    <location>
        <begin position="133"/>
        <end position="156"/>
    </location>
</feature>
<dbReference type="InterPro" id="IPR006128">
    <property type="entry name" value="Lipoprotein_PsaA-like"/>
</dbReference>
<dbReference type="PANTHER" id="PTHR42953:SF8">
    <property type="entry name" value="ZINT DOMAIN-CONTAINING PROTEIN"/>
    <property type="match status" value="1"/>
</dbReference>
<dbReference type="Pfam" id="PF01297">
    <property type="entry name" value="ZnuA"/>
    <property type="match status" value="1"/>
</dbReference>
<keyword evidence="1 3" id="KW-0813">Transport</keyword>
<dbReference type="SUPFAM" id="SSF53807">
    <property type="entry name" value="Helical backbone' metal receptor"/>
    <property type="match status" value="1"/>
</dbReference>
<organism evidence="6 7">
    <name type="scientific">Alteribacillus iranensis</name>
    <dbReference type="NCBI Taxonomy" id="930128"/>
    <lineage>
        <taxon>Bacteria</taxon>
        <taxon>Bacillati</taxon>
        <taxon>Bacillota</taxon>
        <taxon>Bacilli</taxon>
        <taxon>Bacillales</taxon>
        <taxon>Bacillaceae</taxon>
        <taxon>Alteribacillus</taxon>
    </lineage>
</organism>
<dbReference type="PANTHER" id="PTHR42953">
    <property type="entry name" value="HIGH-AFFINITY ZINC UPTAKE SYSTEM PROTEIN ZNUA-RELATED"/>
    <property type="match status" value="1"/>
</dbReference>
<evidence type="ECO:0000256" key="2">
    <source>
        <dbReference type="ARBA" id="ARBA00022729"/>
    </source>
</evidence>
<dbReference type="GO" id="GO:0046872">
    <property type="term" value="F:metal ion binding"/>
    <property type="evidence" value="ECO:0007669"/>
    <property type="project" value="InterPro"/>
</dbReference>
<dbReference type="InterPro" id="IPR006127">
    <property type="entry name" value="ZnuA-like"/>
</dbReference>
<dbReference type="PRINTS" id="PR00690">
    <property type="entry name" value="ADHESNFAMILY"/>
</dbReference>
<evidence type="ECO:0000256" key="1">
    <source>
        <dbReference type="ARBA" id="ARBA00022448"/>
    </source>
</evidence>
<dbReference type="InterPro" id="IPR050492">
    <property type="entry name" value="Bact_metal-bind_prot9"/>
</dbReference>
<evidence type="ECO:0000256" key="3">
    <source>
        <dbReference type="RuleBase" id="RU003512"/>
    </source>
</evidence>
<accession>A0A1I1ZIZ8</accession>
<dbReference type="Proteomes" id="UP000199516">
    <property type="component" value="Unassembled WGS sequence"/>
</dbReference>
<keyword evidence="2 5" id="KW-0732">Signal</keyword>
<dbReference type="GO" id="GO:0007155">
    <property type="term" value="P:cell adhesion"/>
    <property type="evidence" value="ECO:0007669"/>
    <property type="project" value="InterPro"/>
</dbReference>
<dbReference type="STRING" id="930128.SAMN05192532_101270"/>
<name>A0A1I1ZIZ8_9BACI</name>
<feature type="signal peptide" evidence="5">
    <location>
        <begin position="1"/>
        <end position="20"/>
    </location>
</feature>
<dbReference type="EMBL" id="FONT01000001">
    <property type="protein sequence ID" value="SFE31667.1"/>
    <property type="molecule type" value="Genomic_DNA"/>
</dbReference>
<evidence type="ECO:0000256" key="4">
    <source>
        <dbReference type="SAM" id="MobiDB-lite"/>
    </source>
</evidence>
<dbReference type="GO" id="GO:0030001">
    <property type="term" value="P:metal ion transport"/>
    <property type="evidence" value="ECO:0007669"/>
    <property type="project" value="InterPro"/>
</dbReference>
<dbReference type="PROSITE" id="PS51257">
    <property type="entry name" value="PROKAR_LIPOPROTEIN"/>
    <property type="match status" value="1"/>
</dbReference>
<dbReference type="PRINTS" id="PR00691">
    <property type="entry name" value="ADHESINB"/>
</dbReference>
<comment type="similarity">
    <text evidence="3">Belongs to the bacterial solute-binding protein 9 family.</text>
</comment>
<dbReference type="InterPro" id="IPR006129">
    <property type="entry name" value="AdhesinB"/>
</dbReference>
<gene>
    <name evidence="6" type="ORF">SAMN05192532_101270</name>
</gene>